<evidence type="ECO:0000256" key="5">
    <source>
        <dbReference type="ARBA" id="ARBA00022806"/>
    </source>
</evidence>
<dbReference type="PANTHER" id="PTHR11070">
    <property type="entry name" value="UVRD / RECB / PCRA DNA HELICASE FAMILY MEMBER"/>
    <property type="match status" value="1"/>
</dbReference>
<dbReference type="InterPro" id="IPR014017">
    <property type="entry name" value="DNA_helicase_UvrD-like_C"/>
</dbReference>
<evidence type="ECO:0000256" key="3">
    <source>
        <dbReference type="ARBA" id="ARBA00022763"/>
    </source>
</evidence>
<evidence type="ECO:0000256" key="10">
    <source>
        <dbReference type="ARBA" id="ARBA00023235"/>
    </source>
</evidence>
<dbReference type="InterPro" id="IPR014016">
    <property type="entry name" value="UvrD-like_ATP-bd"/>
</dbReference>
<comment type="caution">
    <text evidence="17">The sequence shown here is derived from an EMBL/GenBank/DDBJ whole genome shotgun (WGS) entry which is preliminary data.</text>
</comment>
<evidence type="ECO:0000259" key="16">
    <source>
        <dbReference type="PROSITE" id="PS51217"/>
    </source>
</evidence>
<dbReference type="GO" id="GO:0000725">
    <property type="term" value="P:recombinational repair"/>
    <property type="evidence" value="ECO:0007669"/>
    <property type="project" value="TreeGrafter"/>
</dbReference>
<dbReference type="AlphaFoldDB" id="A0A9D1M6C4"/>
<keyword evidence="5 14" id="KW-0347">Helicase</keyword>
<dbReference type="Gene3D" id="1.10.3170.10">
    <property type="entry name" value="Recbcd, chain B, domain 2"/>
    <property type="match status" value="1"/>
</dbReference>
<dbReference type="PROSITE" id="PS51198">
    <property type="entry name" value="UVRD_HELICASE_ATP_BIND"/>
    <property type="match status" value="1"/>
</dbReference>
<dbReference type="EMBL" id="DVNA01000036">
    <property type="protein sequence ID" value="HIU54480.1"/>
    <property type="molecule type" value="Genomic_DNA"/>
</dbReference>
<evidence type="ECO:0000259" key="15">
    <source>
        <dbReference type="PROSITE" id="PS51198"/>
    </source>
</evidence>
<keyword evidence="7 14" id="KW-0067">ATP-binding</keyword>
<keyword evidence="4 14" id="KW-0378">Hydrolase</keyword>
<evidence type="ECO:0000256" key="6">
    <source>
        <dbReference type="ARBA" id="ARBA00022839"/>
    </source>
</evidence>
<dbReference type="PANTHER" id="PTHR11070:SF67">
    <property type="entry name" value="DNA 3'-5' HELICASE"/>
    <property type="match status" value="1"/>
</dbReference>
<keyword evidence="1" id="KW-0540">Nuclease</keyword>
<keyword evidence="6" id="KW-0269">Exonuclease</keyword>
<feature type="non-terminal residue" evidence="17">
    <location>
        <position position="1"/>
    </location>
</feature>
<dbReference type="Pfam" id="PF13361">
    <property type="entry name" value="UvrD_C"/>
    <property type="match status" value="1"/>
</dbReference>
<dbReference type="Pfam" id="PF00580">
    <property type="entry name" value="UvrD-helicase"/>
    <property type="match status" value="1"/>
</dbReference>
<keyword evidence="3" id="KW-0227">DNA damage</keyword>
<keyword evidence="2 14" id="KW-0547">Nucleotide-binding</keyword>
<feature type="domain" description="UvrD-like helicase ATP-binding" evidence="15">
    <location>
        <begin position="1"/>
        <end position="196"/>
    </location>
</feature>
<reference evidence="17" key="2">
    <citation type="journal article" date="2021" name="PeerJ">
        <title>Extensive microbial diversity within the chicken gut microbiome revealed by metagenomics and culture.</title>
        <authorList>
            <person name="Gilroy R."/>
            <person name="Ravi A."/>
            <person name="Getino M."/>
            <person name="Pursley I."/>
            <person name="Horton D.L."/>
            <person name="Alikhan N.F."/>
            <person name="Baker D."/>
            <person name="Gharbi K."/>
            <person name="Hall N."/>
            <person name="Watson M."/>
            <person name="Adriaenssens E.M."/>
            <person name="Foster-Nyarko E."/>
            <person name="Jarju S."/>
            <person name="Secka A."/>
            <person name="Antonio M."/>
            <person name="Oren A."/>
            <person name="Chaudhuri R.R."/>
            <person name="La Ragione R."/>
            <person name="Hildebrand F."/>
            <person name="Pallen M.J."/>
        </authorList>
    </citation>
    <scope>NUCLEOTIDE SEQUENCE</scope>
    <source>
        <strain evidence="17">CHK158-818</strain>
    </source>
</reference>
<sequence length="810" mass="92400">PTETFIRLADNLEGWFTRKTDDATVEAIRQVYGEGLNDCVKKMVDLYGKGGYERYLTAVETGRYLFTLGILSDIDRHIQAYQQEHNLLLLSDTADLLHRIIDDSDTPFVYEKIGTRIEHFMIDEFQDTSNLQWENFRPLFRESLDKGQACLIVGDVKQSIYRWRNSDWRLLASGLRRSFDASKCEEQLLNTNYRSCKQIVAFNNSFFTAAAQLLQDKFNALLDAGACSGDREPLSTRIVDAYCDVPQQVSPAYESSDGHVQISFIDAPSTDDFKEEVLGRIPDLLIRLQQNGYRLRDMAFLVRNKADGVLIADTLLRYKASCRDERFRFDIISDESLYISSSPSVRFLVNMLAYLYNPKETLRSILATYEYEISQSGTTPQQALSAFFDGGEDSFAAQVERRMDEFRALSLYDLCQKIISFLPSEVLSREQIFIQAFEDLVLDFTASHAADMAAFLTWWNERGASLSVFTPESQDAIRIMTIHKSKGLDFKVVIMPFCDWSIDHSPTHTQILWCRTQGEPFEDIPLVPVRYSSVLERTAYSSDYFREKAFAYIDNLNLAYVAFTRAREEMILFAPQPASETVTSVATLMYAIVRASRSVVVPGVPCTVLSDAFCPETGVFELGSWWHPADKGVPVHVATVAAGSRQAEPGERFRLKMRHIGFFENSEQIKYGNLMHEILSGIRYPEELKSAVAPYVLSGELSQEEAAEVVRYLEEAISSPSVREWFSPGVEVWNEMEIWHPDGKILRPDRVVVSSNEAWVIDYKFGKTERTSYLKQVRRYAAVLSQMGYTSVKGYIWYVALQKIVPVYST</sequence>
<evidence type="ECO:0000256" key="9">
    <source>
        <dbReference type="ARBA" id="ARBA00023204"/>
    </source>
</evidence>
<evidence type="ECO:0000256" key="12">
    <source>
        <dbReference type="ARBA" id="ARBA00034808"/>
    </source>
</evidence>
<dbReference type="GO" id="GO:0043138">
    <property type="term" value="F:3'-5' DNA helicase activity"/>
    <property type="evidence" value="ECO:0007669"/>
    <property type="project" value="UniProtKB-EC"/>
</dbReference>
<organism evidence="17 18">
    <name type="scientific">Candidatus Gallibacteroides avistercoris</name>
    <dbReference type="NCBI Taxonomy" id="2840833"/>
    <lineage>
        <taxon>Bacteria</taxon>
        <taxon>Pseudomonadati</taxon>
        <taxon>Bacteroidota</taxon>
        <taxon>Bacteroidia</taxon>
        <taxon>Bacteroidales</taxon>
        <taxon>Bacteroidaceae</taxon>
        <taxon>Bacteroidaceae incertae sedis</taxon>
        <taxon>Candidatus Gallibacteroides</taxon>
    </lineage>
</organism>
<dbReference type="InterPro" id="IPR027417">
    <property type="entry name" value="P-loop_NTPase"/>
</dbReference>
<comment type="catalytic activity">
    <reaction evidence="13">
        <text>ATP + H2O = ADP + phosphate + H(+)</text>
        <dbReference type="Rhea" id="RHEA:13065"/>
        <dbReference type="ChEBI" id="CHEBI:15377"/>
        <dbReference type="ChEBI" id="CHEBI:15378"/>
        <dbReference type="ChEBI" id="CHEBI:30616"/>
        <dbReference type="ChEBI" id="CHEBI:43474"/>
        <dbReference type="ChEBI" id="CHEBI:456216"/>
        <dbReference type="EC" id="5.6.2.4"/>
    </reaction>
</comment>
<dbReference type="Gene3D" id="3.40.50.300">
    <property type="entry name" value="P-loop containing nucleotide triphosphate hydrolases"/>
    <property type="match status" value="3"/>
</dbReference>
<evidence type="ECO:0000256" key="4">
    <source>
        <dbReference type="ARBA" id="ARBA00022801"/>
    </source>
</evidence>
<dbReference type="InterPro" id="IPR011604">
    <property type="entry name" value="PDDEXK-like_dom_sf"/>
</dbReference>
<dbReference type="SUPFAM" id="SSF52540">
    <property type="entry name" value="P-loop containing nucleoside triphosphate hydrolases"/>
    <property type="match status" value="1"/>
</dbReference>
<dbReference type="Gene3D" id="3.90.320.10">
    <property type="match status" value="1"/>
</dbReference>
<dbReference type="GO" id="GO:0005829">
    <property type="term" value="C:cytosol"/>
    <property type="evidence" value="ECO:0007669"/>
    <property type="project" value="TreeGrafter"/>
</dbReference>
<gene>
    <name evidence="17" type="ORF">IAB03_01580</name>
</gene>
<evidence type="ECO:0000256" key="7">
    <source>
        <dbReference type="ARBA" id="ARBA00022840"/>
    </source>
</evidence>
<proteinExistence type="predicted"/>
<reference evidence="17" key="1">
    <citation type="submission" date="2020-10" db="EMBL/GenBank/DDBJ databases">
        <authorList>
            <person name="Gilroy R."/>
        </authorList>
    </citation>
    <scope>NUCLEOTIDE SEQUENCE</scope>
    <source>
        <strain evidence="17">CHK158-818</strain>
    </source>
</reference>
<evidence type="ECO:0000256" key="1">
    <source>
        <dbReference type="ARBA" id="ARBA00022722"/>
    </source>
</evidence>
<keyword evidence="10" id="KW-0413">Isomerase</keyword>
<protein>
    <recommendedName>
        <fullName evidence="12">DNA 3'-5' helicase</fullName>
        <ecNumber evidence="12">5.6.2.4</ecNumber>
    </recommendedName>
</protein>
<name>A0A9D1M6C4_9BACT</name>
<keyword evidence="8" id="KW-0238">DNA-binding</keyword>
<evidence type="ECO:0000256" key="14">
    <source>
        <dbReference type="PROSITE-ProRule" id="PRU00560"/>
    </source>
</evidence>
<dbReference type="GO" id="GO:0004527">
    <property type="term" value="F:exonuclease activity"/>
    <property type="evidence" value="ECO:0007669"/>
    <property type="project" value="UniProtKB-KW"/>
</dbReference>
<evidence type="ECO:0000256" key="2">
    <source>
        <dbReference type="ARBA" id="ARBA00022741"/>
    </source>
</evidence>
<feature type="domain" description="UvrD-like helicase C-terminal" evidence="16">
    <location>
        <begin position="228"/>
        <end position="487"/>
    </location>
</feature>
<evidence type="ECO:0000256" key="13">
    <source>
        <dbReference type="ARBA" id="ARBA00048988"/>
    </source>
</evidence>
<evidence type="ECO:0000313" key="18">
    <source>
        <dbReference type="Proteomes" id="UP000824112"/>
    </source>
</evidence>
<dbReference type="GO" id="GO:0005524">
    <property type="term" value="F:ATP binding"/>
    <property type="evidence" value="ECO:0007669"/>
    <property type="project" value="UniProtKB-UniRule"/>
</dbReference>
<comment type="catalytic activity">
    <reaction evidence="11">
        <text>Couples ATP hydrolysis with the unwinding of duplex DNA by translocating in the 3'-5' direction.</text>
        <dbReference type="EC" id="5.6.2.4"/>
    </reaction>
</comment>
<dbReference type="InterPro" id="IPR000212">
    <property type="entry name" value="DNA_helicase_UvrD/REP"/>
</dbReference>
<dbReference type="PROSITE" id="PS51217">
    <property type="entry name" value="UVRD_HELICASE_CTER"/>
    <property type="match status" value="1"/>
</dbReference>
<comment type="caution">
    <text evidence="14">Lacks conserved residue(s) required for the propagation of feature annotation.</text>
</comment>
<dbReference type="GO" id="GO:0003677">
    <property type="term" value="F:DNA binding"/>
    <property type="evidence" value="ECO:0007669"/>
    <property type="project" value="UniProtKB-KW"/>
</dbReference>
<evidence type="ECO:0000313" key="17">
    <source>
        <dbReference type="EMBL" id="HIU54480.1"/>
    </source>
</evidence>
<keyword evidence="9" id="KW-0234">DNA repair</keyword>
<dbReference type="Proteomes" id="UP000824112">
    <property type="component" value="Unassembled WGS sequence"/>
</dbReference>
<accession>A0A9D1M6C4</accession>
<dbReference type="EC" id="5.6.2.4" evidence="12"/>
<evidence type="ECO:0000256" key="8">
    <source>
        <dbReference type="ARBA" id="ARBA00023125"/>
    </source>
</evidence>
<evidence type="ECO:0000256" key="11">
    <source>
        <dbReference type="ARBA" id="ARBA00034617"/>
    </source>
</evidence>